<evidence type="ECO:0000313" key="1">
    <source>
        <dbReference type="EMBL" id="KAK7859025.1"/>
    </source>
</evidence>
<name>A0AAW0M5Z3_QUESU</name>
<reference evidence="1" key="1">
    <citation type="submission" date="2017-12" db="EMBL/GenBank/DDBJ databases">
        <authorList>
            <person name="Barbosa P."/>
            <person name="Usie A."/>
            <person name="Ramos A.M."/>
        </authorList>
    </citation>
    <scope>NUCLEOTIDE SEQUENCE</scope>
    <source>
        <strain evidence="1">HL8</strain>
        <tissue evidence="1">Leaves</tissue>
    </source>
</reference>
<proteinExistence type="predicted"/>
<reference evidence="1" key="3">
    <citation type="submission" date="2023-07" db="EMBL/GenBank/DDBJ databases">
        <title>An improved reference 1 genome and first organelle genomes of Quercus suber.</title>
        <authorList>
            <consortium name="Genosuber Consortium"/>
            <person name="Usie A."/>
            <person name="Serra O."/>
            <person name="Barros P."/>
        </authorList>
    </citation>
    <scope>NUCLEOTIDE SEQUENCE</scope>
    <source>
        <strain evidence="1">HL8</strain>
        <tissue evidence="1">Leaves</tissue>
    </source>
</reference>
<organism evidence="1">
    <name type="scientific">Quercus suber</name>
    <name type="common">Cork oak</name>
    <dbReference type="NCBI Taxonomy" id="58331"/>
    <lineage>
        <taxon>Eukaryota</taxon>
        <taxon>Viridiplantae</taxon>
        <taxon>Streptophyta</taxon>
        <taxon>Embryophyta</taxon>
        <taxon>Tracheophyta</taxon>
        <taxon>Spermatophyta</taxon>
        <taxon>Magnoliopsida</taxon>
        <taxon>eudicotyledons</taxon>
        <taxon>Gunneridae</taxon>
        <taxon>Pentapetalae</taxon>
        <taxon>rosids</taxon>
        <taxon>fabids</taxon>
        <taxon>Fagales</taxon>
        <taxon>Fagaceae</taxon>
        <taxon>Quercus</taxon>
    </lineage>
</organism>
<protein>
    <submittedName>
        <fullName evidence="1">Uncharacterized protein</fullName>
    </submittedName>
</protein>
<gene>
    <name evidence="1" type="ORF">CFP56_008646</name>
</gene>
<dbReference type="EMBL" id="PKMF04000015">
    <property type="protein sequence ID" value="KAK7859025.1"/>
    <property type="molecule type" value="Genomic_DNA"/>
</dbReference>
<sequence>MAQALTKRKNIRKENIASHRPLVMEEGALNQPLKSNFIKTEDQTTILVPHFPVNSKLSHTIFTVIDFLSLAVSLFGAPSVTSYELRQWLEAWQVATELTIVEVEPVITELGFWP</sequence>
<accession>A0AAW0M5Z3</accession>
<comment type="caution">
    <text evidence="1">The sequence shown here is derived from an EMBL/GenBank/DDBJ whole genome shotgun (WGS) entry which is preliminary data.</text>
</comment>
<reference evidence="1" key="2">
    <citation type="journal article" date="2018" name="Sci. Data">
        <title>The draft genome sequence of cork oak.</title>
        <authorList>
            <person name="Ramos A.M."/>
            <person name="Usie A."/>
            <person name="Barbosa P."/>
            <person name="Barros P.M."/>
            <person name="Capote T."/>
            <person name="Chaves I."/>
            <person name="Simoes F."/>
            <person name="Abreu I."/>
            <person name="Carrasquinho I."/>
            <person name="Faro C."/>
            <person name="Guimaraes J.B."/>
            <person name="Mendonca D."/>
            <person name="Nobrega F."/>
            <person name="Rodrigues L."/>
            <person name="Saibo N.J.M."/>
            <person name="Varela M.C."/>
            <person name="Egas C."/>
            <person name="Matos J."/>
            <person name="Miguel C.M."/>
            <person name="Oliveira M.M."/>
            <person name="Ricardo C.P."/>
            <person name="Goncalves S."/>
        </authorList>
    </citation>
    <scope>NUCLEOTIDE SEQUENCE [LARGE SCALE GENOMIC DNA]</scope>
    <source>
        <strain evidence="1">HL8</strain>
    </source>
</reference>
<dbReference type="AlphaFoldDB" id="A0AAW0M5Z3"/>